<dbReference type="InterPro" id="IPR026502">
    <property type="entry name" value="SLBP1/SLBP2"/>
</dbReference>
<evidence type="ECO:0000256" key="1">
    <source>
        <dbReference type="ARBA" id="ARBA00006151"/>
    </source>
</evidence>
<proteinExistence type="inferred from homology"/>
<feature type="compositionally biased region" description="Basic and acidic residues" evidence="3">
    <location>
        <begin position="92"/>
        <end position="104"/>
    </location>
</feature>
<dbReference type="EMBL" id="CM026422">
    <property type="protein sequence ID" value="KAG0587370.1"/>
    <property type="molecule type" value="Genomic_DNA"/>
</dbReference>
<comment type="caution">
    <text evidence="5">The sequence shown here is derived from an EMBL/GenBank/DDBJ whole genome shotgun (WGS) entry which is preliminary data.</text>
</comment>
<organism evidence="5 6">
    <name type="scientific">Ceratodon purpureus</name>
    <name type="common">Fire moss</name>
    <name type="synonym">Dicranum purpureum</name>
    <dbReference type="NCBI Taxonomy" id="3225"/>
    <lineage>
        <taxon>Eukaryota</taxon>
        <taxon>Viridiplantae</taxon>
        <taxon>Streptophyta</taxon>
        <taxon>Embryophyta</taxon>
        <taxon>Bryophyta</taxon>
        <taxon>Bryophytina</taxon>
        <taxon>Bryopsida</taxon>
        <taxon>Dicranidae</taxon>
        <taxon>Pseudoditrichales</taxon>
        <taxon>Ditrichaceae</taxon>
        <taxon>Ceratodon</taxon>
    </lineage>
</organism>
<dbReference type="InterPro" id="IPR038294">
    <property type="entry name" value="SLBP_RNA_bind_sf"/>
</dbReference>
<dbReference type="GO" id="GO:0006398">
    <property type="term" value="P:mRNA 3'-end processing by stem-loop binding and cleavage"/>
    <property type="evidence" value="ECO:0007669"/>
    <property type="project" value="TreeGrafter"/>
</dbReference>
<dbReference type="Proteomes" id="UP000822688">
    <property type="component" value="Chromosome 2"/>
</dbReference>
<dbReference type="Gene3D" id="1.10.8.1120">
    <property type="entry name" value="Histone RNA hairpin-binding protein RNA-binding domain"/>
    <property type="match status" value="1"/>
</dbReference>
<evidence type="ECO:0000259" key="4">
    <source>
        <dbReference type="Pfam" id="PF15247"/>
    </source>
</evidence>
<comment type="similarity">
    <text evidence="1">Belongs to the SLBP family.</text>
</comment>
<gene>
    <name evidence="5" type="ORF">KC19_2G159800</name>
</gene>
<feature type="region of interest" description="Disordered" evidence="3">
    <location>
        <begin position="312"/>
        <end position="378"/>
    </location>
</feature>
<accession>A0A8T0IUG2</accession>
<feature type="compositionally biased region" description="Low complexity" evidence="3">
    <location>
        <begin position="194"/>
        <end position="204"/>
    </location>
</feature>
<protein>
    <recommendedName>
        <fullName evidence="4">Histone RNA hairpin-binding protein RNA-binding domain-containing protein</fullName>
    </recommendedName>
</protein>
<evidence type="ECO:0000256" key="3">
    <source>
        <dbReference type="SAM" id="MobiDB-lite"/>
    </source>
</evidence>
<sequence>MMYLIPDPVANKQLYGIAESSPSRPSPSKSSQHGENSSPYLLACTKSPRSHRRRHYSSDEEDDSRDRQSHWKRIKTHSDDNPRGSTRNLIRYTERDRHSCEKPPSRMRQQGLPPSSNPRPGHRVIVLKGSAHEKDARLHRIGHESEGRTGSGSKGWDGALGMRVRDGGTASKDIDPGGSKRKHHESMSALGDASRSPSVSSERSMMVREKLTARRDPVEKGYEIRVSGREVGEFVYRKDDHSLFLEDSRQVDDAYSARTRIGSDVWEPLNRRSRGEDTMSRETRGYGDYTTERFCSDVALRVRRVEIDVSGGTGQVQGSTVRKVLDLGRSSRSGNDDGKERASLGTGGSAASVGAKGGRVMELERRQDKRERWAEKERDLEKELEKENMLKNTQPTKEKSVTVVDYSHKFTLAKAPISAPAKPVEVDPHRLCQRQKQIDYGKNTLGYERYTDTVPRYQRTKTDPRTPDIRQVCSKRSWDGQIRKWRRLLHEYDPPKDEDEEDLDLMLAPRREQDKSATNDDGLMDRDSEDVEDPDMKIYEGWSDDEC</sequence>
<dbReference type="GO" id="GO:0003729">
    <property type="term" value="F:mRNA binding"/>
    <property type="evidence" value="ECO:0007669"/>
    <property type="project" value="InterPro"/>
</dbReference>
<dbReference type="GO" id="GO:0071204">
    <property type="term" value="C:histone pre-mRNA 3'end processing complex"/>
    <property type="evidence" value="ECO:0007669"/>
    <property type="project" value="TreeGrafter"/>
</dbReference>
<dbReference type="PANTHER" id="PTHR17408">
    <property type="entry name" value="HISTONE RNA HAIRPIN-BINDING PROTEIN"/>
    <property type="match status" value="1"/>
</dbReference>
<evidence type="ECO:0000256" key="2">
    <source>
        <dbReference type="ARBA" id="ARBA00022884"/>
    </source>
</evidence>
<evidence type="ECO:0000313" key="6">
    <source>
        <dbReference type="Proteomes" id="UP000822688"/>
    </source>
</evidence>
<feature type="compositionally biased region" description="Basic and acidic residues" evidence="3">
    <location>
        <begin position="509"/>
        <end position="526"/>
    </location>
</feature>
<feature type="compositionally biased region" description="Basic and acidic residues" evidence="3">
    <location>
        <begin position="130"/>
        <end position="147"/>
    </location>
</feature>
<dbReference type="PANTHER" id="PTHR17408:SF0">
    <property type="entry name" value="HISTONE RNA HAIRPIN-BINDING PROTEIN"/>
    <property type="match status" value="1"/>
</dbReference>
<feature type="compositionally biased region" description="Basic and acidic residues" evidence="3">
    <location>
        <begin position="359"/>
        <end position="378"/>
    </location>
</feature>
<dbReference type="GO" id="GO:0071207">
    <property type="term" value="F:histone pre-mRNA stem-loop binding"/>
    <property type="evidence" value="ECO:0007669"/>
    <property type="project" value="TreeGrafter"/>
</dbReference>
<feature type="compositionally biased region" description="Low complexity" evidence="3">
    <location>
        <begin position="20"/>
        <end position="31"/>
    </location>
</feature>
<dbReference type="FunFam" id="1.10.8.1120:FF:000001">
    <property type="entry name" value="Histone RNA hairpin-binding protein-like"/>
    <property type="match status" value="1"/>
</dbReference>
<keyword evidence="2" id="KW-0694">RNA-binding</keyword>
<dbReference type="Pfam" id="PF15247">
    <property type="entry name" value="SLBP_RNA_bind"/>
    <property type="match status" value="1"/>
</dbReference>
<feature type="region of interest" description="Disordered" evidence="3">
    <location>
        <begin position="491"/>
        <end position="547"/>
    </location>
</feature>
<keyword evidence="6" id="KW-1185">Reference proteome</keyword>
<evidence type="ECO:0000313" key="5">
    <source>
        <dbReference type="EMBL" id="KAG0587370.1"/>
    </source>
</evidence>
<reference evidence="5" key="1">
    <citation type="submission" date="2020-06" db="EMBL/GenBank/DDBJ databases">
        <title>WGS assembly of Ceratodon purpureus strain R40.</title>
        <authorList>
            <person name="Carey S.B."/>
            <person name="Jenkins J."/>
            <person name="Shu S."/>
            <person name="Lovell J.T."/>
            <person name="Sreedasyam A."/>
            <person name="Maumus F."/>
            <person name="Tiley G.P."/>
            <person name="Fernandez-Pozo N."/>
            <person name="Barry K."/>
            <person name="Chen C."/>
            <person name="Wang M."/>
            <person name="Lipzen A."/>
            <person name="Daum C."/>
            <person name="Saski C.A."/>
            <person name="Payton A.C."/>
            <person name="Mcbreen J.C."/>
            <person name="Conrad R.E."/>
            <person name="Kollar L.M."/>
            <person name="Olsson S."/>
            <person name="Huttunen S."/>
            <person name="Landis J.B."/>
            <person name="Wickett N.J."/>
            <person name="Johnson M.G."/>
            <person name="Rensing S.A."/>
            <person name="Grimwood J."/>
            <person name="Schmutz J."/>
            <person name="Mcdaniel S.F."/>
        </authorList>
    </citation>
    <scope>NUCLEOTIDE SEQUENCE</scope>
    <source>
        <strain evidence="5">R40</strain>
    </source>
</reference>
<feature type="domain" description="Histone RNA hairpin-binding protein RNA-binding" evidence="4">
    <location>
        <begin position="427"/>
        <end position="494"/>
    </location>
</feature>
<dbReference type="GO" id="GO:0051028">
    <property type="term" value="P:mRNA transport"/>
    <property type="evidence" value="ECO:0007669"/>
    <property type="project" value="TreeGrafter"/>
</dbReference>
<name>A0A8T0IUG2_CERPU</name>
<dbReference type="AlphaFoldDB" id="A0A8T0IUG2"/>
<dbReference type="InterPro" id="IPR029344">
    <property type="entry name" value="SLBP_RNA_bind"/>
</dbReference>
<dbReference type="GO" id="GO:0005737">
    <property type="term" value="C:cytoplasm"/>
    <property type="evidence" value="ECO:0007669"/>
    <property type="project" value="TreeGrafter"/>
</dbReference>
<feature type="region of interest" description="Disordered" evidence="3">
    <location>
        <begin position="15"/>
        <end position="208"/>
    </location>
</feature>